<dbReference type="AlphaFoldDB" id="A0A4V3D5R4"/>
<dbReference type="OrthoDB" id="2363646at2"/>
<keyword evidence="2" id="KW-0808">Transferase</keyword>
<evidence type="ECO:0000313" key="2">
    <source>
        <dbReference type="EMBL" id="TDQ41057.1"/>
    </source>
</evidence>
<gene>
    <name evidence="2" type="ORF">EV213_10454</name>
</gene>
<accession>A0A4V3D5R4</accession>
<dbReference type="Gene3D" id="3.90.1200.10">
    <property type="match status" value="1"/>
</dbReference>
<evidence type="ECO:0000313" key="3">
    <source>
        <dbReference type="Proteomes" id="UP000295632"/>
    </source>
</evidence>
<name>A0A4V3D5R4_9BACI</name>
<dbReference type="InterPro" id="IPR011009">
    <property type="entry name" value="Kinase-like_dom_sf"/>
</dbReference>
<proteinExistence type="predicted"/>
<dbReference type="EMBL" id="SNYJ01000004">
    <property type="protein sequence ID" value="TDQ41057.1"/>
    <property type="molecule type" value="Genomic_DNA"/>
</dbReference>
<dbReference type="Pfam" id="PF01636">
    <property type="entry name" value="APH"/>
    <property type="match status" value="1"/>
</dbReference>
<dbReference type="RefSeq" id="WP_133579662.1">
    <property type="nucleotide sequence ID" value="NZ_SNYJ01000004.1"/>
</dbReference>
<sequence length="280" mass="31773">MEKQIEKILDHLRTSLIVPANCSEVTTLTGGTESSVYAIGSSAQPYAYVLKRNANHHSETEFLRQYEDITLFPNVVYETDDYYVYEFLSGTTGASPSGYKATWLRKLVLQVINAYAQQVETSSVHWREAPATAAQWQQEARTVIASRFTDAEHAIARDLLYTRSKSIEHAHTYLLHGDLGVHNMVFEDTEMVGVIDPIPCVGRPLYDVLYAFFSSPDDLTLDVLQQAVTVMKHPYRGTQQHFAGEAVLALYQRMATCLIHHPDDFPAYQLAWTYWTELLD</sequence>
<keyword evidence="3" id="KW-1185">Reference proteome</keyword>
<reference evidence="2 3" key="1">
    <citation type="submission" date="2019-03" db="EMBL/GenBank/DDBJ databases">
        <title>Genomic Encyclopedia of Type Strains, Phase IV (KMG-IV): sequencing the most valuable type-strain genomes for metagenomic binning, comparative biology and taxonomic classification.</title>
        <authorList>
            <person name="Goeker M."/>
        </authorList>
    </citation>
    <scope>NUCLEOTIDE SEQUENCE [LARGE SCALE GENOMIC DNA]</scope>
    <source>
        <strain evidence="2 3">DSM 28697</strain>
    </source>
</reference>
<evidence type="ECO:0000259" key="1">
    <source>
        <dbReference type="Pfam" id="PF01636"/>
    </source>
</evidence>
<dbReference type="InterPro" id="IPR002575">
    <property type="entry name" value="Aminoglycoside_PTrfase"/>
</dbReference>
<dbReference type="Proteomes" id="UP000295632">
    <property type="component" value="Unassembled WGS sequence"/>
</dbReference>
<comment type="caution">
    <text evidence="2">The sequence shown here is derived from an EMBL/GenBank/DDBJ whole genome shotgun (WGS) entry which is preliminary data.</text>
</comment>
<dbReference type="SUPFAM" id="SSF56112">
    <property type="entry name" value="Protein kinase-like (PK-like)"/>
    <property type="match status" value="1"/>
</dbReference>
<organism evidence="2 3">
    <name type="scientific">Aureibacillus halotolerans</name>
    <dbReference type="NCBI Taxonomy" id="1508390"/>
    <lineage>
        <taxon>Bacteria</taxon>
        <taxon>Bacillati</taxon>
        <taxon>Bacillota</taxon>
        <taxon>Bacilli</taxon>
        <taxon>Bacillales</taxon>
        <taxon>Bacillaceae</taxon>
        <taxon>Aureibacillus</taxon>
    </lineage>
</organism>
<dbReference type="GO" id="GO:0016740">
    <property type="term" value="F:transferase activity"/>
    <property type="evidence" value="ECO:0007669"/>
    <property type="project" value="UniProtKB-KW"/>
</dbReference>
<protein>
    <submittedName>
        <fullName evidence="2">Phosphotransferase family enzyme</fullName>
    </submittedName>
</protein>
<feature type="domain" description="Aminoglycoside phosphotransferase" evidence="1">
    <location>
        <begin position="25"/>
        <end position="218"/>
    </location>
</feature>